<dbReference type="Pfam" id="PF00046">
    <property type="entry name" value="Homeodomain"/>
    <property type="match status" value="1"/>
</dbReference>
<dbReference type="PANTHER" id="PTHR12628">
    <property type="entry name" value="POLYCOMB-LIKE TRANSCRIPTION FACTOR"/>
    <property type="match status" value="1"/>
</dbReference>
<name>A0AA88UX57_9ASTE</name>
<reference evidence="7" key="1">
    <citation type="submission" date="2022-12" db="EMBL/GenBank/DDBJ databases">
        <title>Draft genome assemblies for two species of Escallonia (Escalloniales).</title>
        <authorList>
            <person name="Chanderbali A."/>
            <person name="Dervinis C."/>
            <person name="Anghel I."/>
            <person name="Soltis D."/>
            <person name="Soltis P."/>
            <person name="Zapata F."/>
        </authorList>
    </citation>
    <scope>NUCLEOTIDE SEQUENCE</scope>
    <source>
        <strain evidence="7">UCBG64.0493</strain>
        <tissue evidence="7">Leaf</tissue>
    </source>
</reference>
<feature type="region of interest" description="Disordered" evidence="5">
    <location>
        <begin position="18"/>
        <end position="67"/>
    </location>
</feature>
<evidence type="ECO:0000259" key="6">
    <source>
        <dbReference type="PROSITE" id="PS50071"/>
    </source>
</evidence>
<dbReference type="SUPFAM" id="SSF46689">
    <property type="entry name" value="Homeodomain-like"/>
    <property type="match status" value="1"/>
</dbReference>
<feature type="compositionally biased region" description="Basic and acidic residues" evidence="5">
    <location>
        <begin position="46"/>
        <end position="55"/>
    </location>
</feature>
<protein>
    <recommendedName>
        <fullName evidence="6">Homeobox domain-containing protein</fullName>
    </recommendedName>
</protein>
<dbReference type="SMART" id="SM00389">
    <property type="entry name" value="HOX"/>
    <property type="match status" value="1"/>
</dbReference>
<evidence type="ECO:0000256" key="5">
    <source>
        <dbReference type="SAM" id="MobiDB-lite"/>
    </source>
</evidence>
<proteinExistence type="predicted"/>
<evidence type="ECO:0000256" key="1">
    <source>
        <dbReference type="ARBA" id="ARBA00004123"/>
    </source>
</evidence>
<keyword evidence="8" id="KW-1185">Reference proteome</keyword>
<dbReference type="GO" id="GO:0005634">
    <property type="term" value="C:nucleus"/>
    <property type="evidence" value="ECO:0007669"/>
    <property type="project" value="UniProtKB-SubCell"/>
</dbReference>
<dbReference type="PANTHER" id="PTHR12628:SF13">
    <property type="entry name" value="HOMEOBOX PROTEIN HAT3.1"/>
    <property type="match status" value="1"/>
</dbReference>
<sequence>MSLNRKAAAVKHGADMDYLKESEFTPKRRSRQKLDGEGTSNSLAKAHTDSSERHCSHNSTTRSSYKRLGEDVTQRLLESFRQNQYPERAVKEILAKDLALTFQQVDKWFGNARWSFRHTSRLGSSVAESVSDKSSHQTKYPEPEPKLVTEDAACNILEEKELPKAIPDGENVRVESLVEKGGNGVDFRTPKSRRIKVNLDHQVTDSLPNMETPVYFVHVTLEKLVTVFGVHLKIVKMEAYVLKFLNFEMGNPTTKTFLRIFTRFAQENSMCLALQESSGYGPSELKDCVFALHSLQLGRRGMGLRAVRGKYMDHKFVGTKRFSYSSSTGDR</sequence>
<comment type="subcellular location">
    <subcellularLocation>
        <location evidence="1 3 4">Nucleus</location>
    </subcellularLocation>
</comment>
<evidence type="ECO:0000313" key="8">
    <source>
        <dbReference type="Proteomes" id="UP001188597"/>
    </source>
</evidence>
<dbReference type="InterPro" id="IPR009057">
    <property type="entry name" value="Homeodomain-like_sf"/>
</dbReference>
<dbReference type="PROSITE" id="PS50071">
    <property type="entry name" value="HOMEOBOX_2"/>
    <property type="match status" value="1"/>
</dbReference>
<dbReference type="GO" id="GO:0044772">
    <property type="term" value="P:mitotic cell cycle phase transition"/>
    <property type="evidence" value="ECO:0007669"/>
    <property type="project" value="InterPro"/>
</dbReference>
<feature type="DNA-binding region" description="Homeobox" evidence="3">
    <location>
        <begin position="61"/>
        <end position="120"/>
    </location>
</feature>
<feature type="compositionally biased region" description="Basic and acidic residues" evidence="5">
    <location>
        <begin position="130"/>
        <end position="144"/>
    </location>
</feature>
<keyword evidence="3 4" id="KW-0238">DNA-binding</keyword>
<dbReference type="Gene3D" id="1.10.472.10">
    <property type="entry name" value="Cyclin-like"/>
    <property type="match status" value="3"/>
</dbReference>
<dbReference type="GO" id="GO:0003682">
    <property type="term" value="F:chromatin binding"/>
    <property type="evidence" value="ECO:0007669"/>
    <property type="project" value="TreeGrafter"/>
</dbReference>
<dbReference type="AlphaFoldDB" id="A0AA88UX57"/>
<evidence type="ECO:0000256" key="4">
    <source>
        <dbReference type="RuleBase" id="RU000682"/>
    </source>
</evidence>
<evidence type="ECO:0000256" key="2">
    <source>
        <dbReference type="ARBA" id="ARBA00023242"/>
    </source>
</evidence>
<keyword evidence="3 4" id="KW-0371">Homeobox</keyword>
<feature type="compositionally biased region" description="Basic and acidic residues" evidence="5">
    <location>
        <begin position="18"/>
        <end position="36"/>
    </location>
</feature>
<dbReference type="Gene3D" id="1.10.10.60">
    <property type="entry name" value="Homeodomain-like"/>
    <property type="match status" value="1"/>
</dbReference>
<dbReference type="SUPFAM" id="SSF47954">
    <property type="entry name" value="Cyclin-like"/>
    <property type="match status" value="1"/>
</dbReference>
<dbReference type="GO" id="GO:0016538">
    <property type="term" value="F:cyclin-dependent protein serine/threonine kinase regulator activity"/>
    <property type="evidence" value="ECO:0007669"/>
    <property type="project" value="InterPro"/>
</dbReference>
<dbReference type="InterPro" id="IPR036915">
    <property type="entry name" value="Cyclin-like_sf"/>
</dbReference>
<evidence type="ECO:0000313" key="7">
    <source>
        <dbReference type="EMBL" id="KAK2997432.1"/>
    </source>
</evidence>
<dbReference type="GO" id="GO:0003677">
    <property type="term" value="F:DNA binding"/>
    <property type="evidence" value="ECO:0007669"/>
    <property type="project" value="UniProtKB-UniRule"/>
</dbReference>
<accession>A0AA88UX57</accession>
<dbReference type="EMBL" id="JAVXUP010004197">
    <property type="protein sequence ID" value="KAK2997432.1"/>
    <property type="molecule type" value="Genomic_DNA"/>
</dbReference>
<evidence type="ECO:0000256" key="3">
    <source>
        <dbReference type="PROSITE-ProRule" id="PRU00108"/>
    </source>
</evidence>
<dbReference type="CDD" id="cd00086">
    <property type="entry name" value="homeodomain"/>
    <property type="match status" value="1"/>
</dbReference>
<feature type="domain" description="Homeobox" evidence="6">
    <location>
        <begin position="59"/>
        <end position="119"/>
    </location>
</feature>
<gene>
    <name evidence="7" type="ORF">RJ639_025741</name>
</gene>
<keyword evidence="2 3" id="KW-0539">Nucleus</keyword>
<dbReference type="InterPro" id="IPR001356">
    <property type="entry name" value="HD"/>
</dbReference>
<dbReference type="GO" id="GO:0045814">
    <property type="term" value="P:negative regulation of gene expression, epigenetic"/>
    <property type="evidence" value="ECO:0007669"/>
    <property type="project" value="TreeGrafter"/>
</dbReference>
<feature type="region of interest" description="Disordered" evidence="5">
    <location>
        <begin position="125"/>
        <end position="144"/>
    </location>
</feature>
<organism evidence="7 8">
    <name type="scientific">Escallonia herrerae</name>
    <dbReference type="NCBI Taxonomy" id="1293975"/>
    <lineage>
        <taxon>Eukaryota</taxon>
        <taxon>Viridiplantae</taxon>
        <taxon>Streptophyta</taxon>
        <taxon>Embryophyta</taxon>
        <taxon>Tracheophyta</taxon>
        <taxon>Spermatophyta</taxon>
        <taxon>Magnoliopsida</taxon>
        <taxon>eudicotyledons</taxon>
        <taxon>Gunneridae</taxon>
        <taxon>Pentapetalae</taxon>
        <taxon>asterids</taxon>
        <taxon>campanulids</taxon>
        <taxon>Escalloniales</taxon>
        <taxon>Escalloniaceae</taxon>
        <taxon>Escallonia</taxon>
    </lineage>
</organism>
<comment type="caution">
    <text evidence="7">The sequence shown here is derived from an EMBL/GenBank/DDBJ whole genome shotgun (WGS) entry which is preliminary data.</text>
</comment>
<dbReference type="Proteomes" id="UP001188597">
    <property type="component" value="Unassembled WGS sequence"/>
</dbReference>